<reference evidence="2 3" key="1">
    <citation type="submission" date="2021-06" db="EMBL/GenBank/DDBJ databases">
        <authorList>
            <person name="Palmer J.M."/>
        </authorList>
    </citation>
    <scope>NUCLEOTIDE SEQUENCE [LARGE SCALE GENOMIC DNA]</scope>
    <source>
        <strain evidence="2 3">MEX-2019</strain>
        <tissue evidence="2">Muscle</tissue>
    </source>
</reference>
<gene>
    <name evidence="2" type="ORF">CRENBAI_025347</name>
</gene>
<feature type="compositionally biased region" description="Basic and acidic residues" evidence="1">
    <location>
        <begin position="51"/>
        <end position="63"/>
    </location>
</feature>
<evidence type="ECO:0000256" key="1">
    <source>
        <dbReference type="SAM" id="MobiDB-lite"/>
    </source>
</evidence>
<dbReference type="Proteomes" id="UP001311232">
    <property type="component" value="Unassembled WGS sequence"/>
</dbReference>
<feature type="compositionally biased region" description="Basic and acidic residues" evidence="1">
    <location>
        <begin position="140"/>
        <end position="149"/>
    </location>
</feature>
<accession>A0AAV9RVX1</accession>
<feature type="compositionally biased region" description="Gly residues" evidence="1">
    <location>
        <begin position="92"/>
        <end position="102"/>
    </location>
</feature>
<feature type="region of interest" description="Disordered" evidence="1">
    <location>
        <begin position="26"/>
        <end position="102"/>
    </location>
</feature>
<keyword evidence="3" id="KW-1185">Reference proteome</keyword>
<protein>
    <submittedName>
        <fullName evidence="2">Uncharacterized protein</fullName>
    </submittedName>
</protein>
<proteinExistence type="predicted"/>
<evidence type="ECO:0000313" key="3">
    <source>
        <dbReference type="Proteomes" id="UP001311232"/>
    </source>
</evidence>
<organism evidence="2 3">
    <name type="scientific">Crenichthys baileyi</name>
    <name type="common">White River springfish</name>
    <dbReference type="NCBI Taxonomy" id="28760"/>
    <lineage>
        <taxon>Eukaryota</taxon>
        <taxon>Metazoa</taxon>
        <taxon>Chordata</taxon>
        <taxon>Craniata</taxon>
        <taxon>Vertebrata</taxon>
        <taxon>Euteleostomi</taxon>
        <taxon>Actinopterygii</taxon>
        <taxon>Neopterygii</taxon>
        <taxon>Teleostei</taxon>
        <taxon>Neoteleostei</taxon>
        <taxon>Acanthomorphata</taxon>
        <taxon>Ovalentaria</taxon>
        <taxon>Atherinomorphae</taxon>
        <taxon>Cyprinodontiformes</taxon>
        <taxon>Goodeidae</taxon>
        <taxon>Crenichthys</taxon>
    </lineage>
</organism>
<feature type="region of interest" description="Disordered" evidence="1">
    <location>
        <begin position="136"/>
        <end position="155"/>
    </location>
</feature>
<sequence>MLHRDYLRVAVLVVATCQGVGNQEQMLHGKSGRRGGRVGHSCEMTSRHSHTPAEERWENRPGGREGLMQGGEDDFERRRMKKRETAGKGKRGVWGGEVGAGGEELREVAGEGEGSMLREPSQKQVTLRTRVAWQAGCGGDRGKETTVRELEEEEK</sequence>
<dbReference type="EMBL" id="JAHHUM010001234">
    <property type="protein sequence ID" value="KAK5613249.1"/>
    <property type="molecule type" value="Genomic_DNA"/>
</dbReference>
<evidence type="ECO:0000313" key="2">
    <source>
        <dbReference type="EMBL" id="KAK5613249.1"/>
    </source>
</evidence>
<comment type="caution">
    <text evidence="2">The sequence shown here is derived from an EMBL/GenBank/DDBJ whole genome shotgun (WGS) entry which is preliminary data.</text>
</comment>
<dbReference type="AlphaFoldDB" id="A0AAV9RVX1"/>
<name>A0AAV9RVX1_9TELE</name>